<sequence length="179" mass="19927">MPIPFGFSVGDFVSVINLTTKLIRALKDVGGASNEYQYAFIEVEGLNTVMEALIITVDKGHDDTFARLSDQYLPKTAIPPTGNNLLHLAARQGYTRIARICLSRGFDVNSIGYLDQTPLFKACTGKYWECALLLYEHGGKIKSRLTGYDGILQDQLHWDVAKAKWATIEINGEDKNARQ</sequence>
<dbReference type="EMBL" id="JAVRRD010000022">
    <property type="protein sequence ID" value="KAK5048243.1"/>
    <property type="molecule type" value="Genomic_DNA"/>
</dbReference>
<dbReference type="GeneID" id="89974087"/>
<dbReference type="SUPFAM" id="SSF48403">
    <property type="entry name" value="Ankyrin repeat"/>
    <property type="match status" value="1"/>
</dbReference>
<proteinExistence type="predicted"/>
<evidence type="ECO:0000313" key="3">
    <source>
        <dbReference type="Proteomes" id="UP001358417"/>
    </source>
</evidence>
<name>A0AAV9N5T1_9EURO</name>
<feature type="repeat" description="ANK" evidence="1">
    <location>
        <begin position="81"/>
        <end position="113"/>
    </location>
</feature>
<organism evidence="2 3">
    <name type="scientific">Exophiala bonariae</name>
    <dbReference type="NCBI Taxonomy" id="1690606"/>
    <lineage>
        <taxon>Eukaryota</taxon>
        <taxon>Fungi</taxon>
        <taxon>Dikarya</taxon>
        <taxon>Ascomycota</taxon>
        <taxon>Pezizomycotina</taxon>
        <taxon>Eurotiomycetes</taxon>
        <taxon>Chaetothyriomycetidae</taxon>
        <taxon>Chaetothyriales</taxon>
        <taxon>Herpotrichiellaceae</taxon>
        <taxon>Exophiala</taxon>
    </lineage>
</organism>
<dbReference type="SMART" id="SM00248">
    <property type="entry name" value="ANK"/>
    <property type="match status" value="2"/>
</dbReference>
<evidence type="ECO:0000256" key="1">
    <source>
        <dbReference type="PROSITE-ProRule" id="PRU00023"/>
    </source>
</evidence>
<protein>
    <submittedName>
        <fullName evidence="2">Uncharacterized protein</fullName>
    </submittedName>
</protein>
<accession>A0AAV9N5T1</accession>
<dbReference type="Pfam" id="PF12796">
    <property type="entry name" value="Ank_2"/>
    <property type="match status" value="1"/>
</dbReference>
<dbReference type="Gene3D" id="1.25.40.20">
    <property type="entry name" value="Ankyrin repeat-containing domain"/>
    <property type="match status" value="1"/>
</dbReference>
<dbReference type="AlphaFoldDB" id="A0AAV9N5T1"/>
<keyword evidence="1" id="KW-0040">ANK repeat</keyword>
<reference evidence="2 3" key="1">
    <citation type="submission" date="2023-08" db="EMBL/GenBank/DDBJ databases">
        <title>Black Yeasts Isolated from many extreme environments.</title>
        <authorList>
            <person name="Coleine C."/>
            <person name="Stajich J.E."/>
            <person name="Selbmann L."/>
        </authorList>
    </citation>
    <scope>NUCLEOTIDE SEQUENCE [LARGE SCALE GENOMIC DNA]</scope>
    <source>
        <strain evidence="2 3">CCFEE 5792</strain>
    </source>
</reference>
<dbReference type="Proteomes" id="UP001358417">
    <property type="component" value="Unassembled WGS sequence"/>
</dbReference>
<comment type="caution">
    <text evidence="2">The sequence shown here is derived from an EMBL/GenBank/DDBJ whole genome shotgun (WGS) entry which is preliminary data.</text>
</comment>
<dbReference type="InterPro" id="IPR036770">
    <property type="entry name" value="Ankyrin_rpt-contain_sf"/>
</dbReference>
<evidence type="ECO:0000313" key="2">
    <source>
        <dbReference type="EMBL" id="KAK5048243.1"/>
    </source>
</evidence>
<dbReference type="InterPro" id="IPR002110">
    <property type="entry name" value="Ankyrin_rpt"/>
</dbReference>
<gene>
    <name evidence="2" type="ORF">LTR84_005913</name>
</gene>
<dbReference type="PROSITE" id="PS50297">
    <property type="entry name" value="ANK_REP_REGION"/>
    <property type="match status" value="1"/>
</dbReference>
<keyword evidence="3" id="KW-1185">Reference proteome</keyword>
<dbReference type="RefSeq" id="XP_064703701.1">
    <property type="nucleotide sequence ID" value="XM_064849477.1"/>
</dbReference>
<dbReference type="PROSITE" id="PS50088">
    <property type="entry name" value="ANK_REPEAT"/>
    <property type="match status" value="1"/>
</dbReference>